<evidence type="ECO:0000256" key="4">
    <source>
        <dbReference type="ARBA" id="ARBA00023315"/>
    </source>
</evidence>
<sequence>MPSKPRGEDRAATEPIARKRSASAKAAAGTGKRPGAGSKRGASKSGAAAAKGKKTATGPAAATGVHAAPHVHPDRLAELQAEYLTRLREMMSGEQAGAPADRRFSGEAWQAGPFGWAANLYLLNAEFMRKLAESVDADPKTQERIRFATQQWVDAMSPANYLATNPEAQRKLLESRGESLMHGVRHMLEDLQKGRISHTDETVFEVGKNMATTPGSVVFRNELFELIQYAPSTAQVGRRPLLMVPPCINKYYILDLQPSNSLVAWAVSQGHTVFMLSWRNVDAAQGELGWDDYIEQGVVEAIRRTREIADADRINALGFCVGGTLLGTAAAVLAGRGERLIESMTLLTTFLDFSRPGTIGVFIDENFVAFRERTIGHGGIMPGRELATTFNFLRPNDLVWNYVVSKYLKGEDPPPFDLLYWNADSTNLPGPMFCWYLRHTYLQNELRIPGRLKVCGVPVDLGAIGLPTYIYGSREDHIVPWHGAYESTRLLSGQNRFVLGASGHIAGVINPPAPNKRSHWTSDALPEQADDWLAGATEHRGSWWPDWGRWLAQFSGGPRPAPAAPGNAKHRPIEAAPGSYVKKRAE</sequence>
<dbReference type="NCBIfam" id="TIGR01838">
    <property type="entry name" value="PHA_synth_I"/>
    <property type="match status" value="1"/>
</dbReference>
<keyword evidence="4" id="KW-0012">Acyltransferase</keyword>
<dbReference type="EMBL" id="VDUY01000002">
    <property type="protein sequence ID" value="TXL67216.1"/>
    <property type="molecule type" value="Genomic_DNA"/>
</dbReference>
<gene>
    <name evidence="7" type="primary">phaC</name>
    <name evidence="7" type="ORF">FHP08_06295</name>
</gene>
<evidence type="ECO:0000313" key="8">
    <source>
        <dbReference type="Proteomes" id="UP000321548"/>
    </source>
</evidence>
<dbReference type="OrthoDB" id="7208816at2"/>
<evidence type="ECO:0000259" key="6">
    <source>
        <dbReference type="Pfam" id="PF07167"/>
    </source>
</evidence>
<evidence type="ECO:0000256" key="2">
    <source>
        <dbReference type="ARBA" id="ARBA00022490"/>
    </source>
</evidence>
<dbReference type="PANTHER" id="PTHR36837:SF5">
    <property type="entry name" value="POLY-3-HYDROXYBUTYRATE SYNTHASE"/>
    <property type="match status" value="1"/>
</dbReference>
<name>A0A5C8P1S6_9BURK</name>
<evidence type="ECO:0000256" key="1">
    <source>
        <dbReference type="ARBA" id="ARBA00004496"/>
    </source>
</evidence>
<comment type="caution">
    <text evidence="7">The sequence shown here is derived from an EMBL/GenBank/DDBJ whole genome shotgun (WGS) entry which is preliminary data.</text>
</comment>
<evidence type="ECO:0000256" key="5">
    <source>
        <dbReference type="SAM" id="MobiDB-lite"/>
    </source>
</evidence>
<dbReference type="SUPFAM" id="SSF53474">
    <property type="entry name" value="alpha/beta-Hydrolases"/>
    <property type="match status" value="1"/>
</dbReference>
<keyword evidence="8" id="KW-1185">Reference proteome</keyword>
<dbReference type="InterPro" id="IPR051321">
    <property type="entry name" value="PHA/PHB_synthase"/>
</dbReference>
<dbReference type="GO" id="GO:0016746">
    <property type="term" value="F:acyltransferase activity"/>
    <property type="evidence" value="ECO:0007669"/>
    <property type="project" value="UniProtKB-KW"/>
</dbReference>
<keyword evidence="2" id="KW-0963">Cytoplasm</keyword>
<feature type="region of interest" description="Disordered" evidence="5">
    <location>
        <begin position="1"/>
        <end position="74"/>
    </location>
</feature>
<dbReference type="Proteomes" id="UP000321548">
    <property type="component" value="Unassembled WGS sequence"/>
</dbReference>
<dbReference type="Gene3D" id="3.40.50.1820">
    <property type="entry name" value="alpha/beta hydrolase"/>
    <property type="match status" value="1"/>
</dbReference>
<dbReference type="RefSeq" id="WP_147703465.1">
    <property type="nucleotide sequence ID" value="NZ_VDUY01000002.1"/>
</dbReference>
<dbReference type="GO" id="GO:0005737">
    <property type="term" value="C:cytoplasm"/>
    <property type="evidence" value="ECO:0007669"/>
    <property type="project" value="UniProtKB-SubCell"/>
</dbReference>
<dbReference type="GO" id="GO:0042619">
    <property type="term" value="P:poly-hydroxybutyrate biosynthetic process"/>
    <property type="evidence" value="ECO:0007669"/>
    <property type="project" value="InterPro"/>
</dbReference>
<feature type="compositionally biased region" description="Basic and acidic residues" evidence="5">
    <location>
        <begin position="1"/>
        <end position="12"/>
    </location>
</feature>
<dbReference type="Pfam" id="PF07167">
    <property type="entry name" value="PhaC_N"/>
    <property type="match status" value="1"/>
</dbReference>
<dbReference type="InterPro" id="IPR010941">
    <property type="entry name" value="PhaC_N"/>
</dbReference>
<protein>
    <submittedName>
        <fullName evidence="7">Class I poly(R)-hydroxyalkanoic acid synthase</fullName>
    </submittedName>
</protein>
<dbReference type="InterPro" id="IPR010963">
    <property type="entry name" value="PHA_synth_I"/>
</dbReference>
<evidence type="ECO:0000256" key="3">
    <source>
        <dbReference type="ARBA" id="ARBA00022679"/>
    </source>
</evidence>
<evidence type="ECO:0000313" key="7">
    <source>
        <dbReference type="EMBL" id="TXL67216.1"/>
    </source>
</evidence>
<accession>A0A5C8P1S6</accession>
<comment type="subcellular location">
    <subcellularLocation>
        <location evidence="1">Cytoplasm</location>
    </subcellularLocation>
</comment>
<proteinExistence type="predicted"/>
<dbReference type="PANTHER" id="PTHR36837">
    <property type="entry name" value="POLY(3-HYDROXYALKANOATE) POLYMERASE SUBUNIT PHAC"/>
    <property type="match status" value="1"/>
</dbReference>
<keyword evidence="3" id="KW-0808">Transferase</keyword>
<dbReference type="InterPro" id="IPR029058">
    <property type="entry name" value="AB_hydrolase_fold"/>
</dbReference>
<reference evidence="7 8" key="1">
    <citation type="submission" date="2019-06" db="EMBL/GenBank/DDBJ databases">
        <title>Quisquiliibacterium sp. nov., isolated from a maize field.</title>
        <authorList>
            <person name="Lin S.-Y."/>
            <person name="Tsai C.-F."/>
            <person name="Young C.-C."/>
        </authorList>
    </citation>
    <scope>NUCLEOTIDE SEQUENCE [LARGE SCALE GENOMIC DNA]</scope>
    <source>
        <strain evidence="7 8">CC-CFT501</strain>
    </source>
</reference>
<feature type="compositionally biased region" description="Low complexity" evidence="5">
    <location>
        <begin position="35"/>
        <end position="70"/>
    </location>
</feature>
<organism evidence="7 8">
    <name type="scientific">Zeimonas arvi</name>
    <dbReference type="NCBI Taxonomy" id="2498847"/>
    <lineage>
        <taxon>Bacteria</taxon>
        <taxon>Pseudomonadati</taxon>
        <taxon>Pseudomonadota</taxon>
        <taxon>Betaproteobacteria</taxon>
        <taxon>Burkholderiales</taxon>
        <taxon>Burkholderiaceae</taxon>
        <taxon>Zeimonas</taxon>
    </lineage>
</organism>
<dbReference type="AlphaFoldDB" id="A0A5C8P1S6"/>
<feature type="domain" description="Poly-beta-hydroxybutyrate polymerase N-terminal" evidence="6">
    <location>
        <begin position="101"/>
        <end position="266"/>
    </location>
</feature>
<feature type="region of interest" description="Disordered" evidence="5">
    <location>
        <begin position="554"/>
        <end position="586"/>
    </location>
</feature>